<accession>A0A540VRR1</accession>
<dbReference type="InterPro" id="IPR029032">
    <property type="entry name" value="AhpD-like"/>
</dbReference>
<dbReference type="Gene3D" id="1.20.1290.10">
    <property type="entry name" value="AhpD-like"/>
    <property type="match status" value="1"/>
</dbReference>
<dbReference type="EMBL" id="VIFK01000061">
    <property type="protein sequence ID" value="TQE99441.1"/>
    <property type="molecule type" value="Genomic_DNA"/>
</dbReference>
<sequence length="189" mass="20952">MTAEYKITQTAPTLENAGSDARPLFESALSALGFVPEMYRQMAKAPGLLSTYMHGYDQFRAHSGMEPAEQEVILLTISRENGCAYCMAAHSMLADKVSNVPEEALQALREGNEIPDERLAALSRFTRAMFQTRGKPGRSEVQAFLDSGFTESHILQIILALAVKTLSNYSNHLNQPDLDEAFAGYRWDT</sequence>
<dbReference type="Pfam" id="PF02627">
    <property type="entry name" value="CMD"/>
    <property type="match status" value="1"/>
</dbReference>
<evidence type="ECO:0000313" key="3">
    <source>
        <dbReference type="Proteomes" id="UP000315400"/>
    </source>
</evidence>
<reference evidence="2 3" key="1">
    <citation type="submission" date="2019-06" db="EMBL/GenBank/DDBJ databases">
        <title>Metagenome assembled Genome of Spiribacter salinus SL48-SHIP from the microbial mat of Salt Lake 48 (Novosibirsk region, Russia).</title>
        <authorList>
            <person name="Shipova A."/>
            <person name="Rozanov A.S."/>
            <person name="Bryanskaya A.V."/>
            <person name="Peltek S.E."/>
        </authorList>
    </citation>
    <scope>NUCLEOTIDE SEQUENCE [LARGE SCALE GENOMIC DNA]</scope>
    <source>
        <strain evidence="2">SL48-SHIP-2</strain>
    </source>
</reference>
<protein>
    <submittedName>
        <fullName evidence="2">Carboxymuconolactone decarboxylase family protein</fullName>
    </submittedName>
</protein>
<dbReference type="InterPro" id="IPR003779">
    <property type="entry name" value="CMD-like"/>
</dbReference>
<gene>
    <name evidence="2" type="ORF">FKY71_08565</name>
</gene>
<name>A0A540VRR1_9GAMM</name>
<dbReference type="InterPro" id="IPR004675">
    <property type="entry name" value="AhpD_core"/>
</dbReference>
<organism evidence="2 3">
    <name type="scientific">Spiribacter salinus</name>
    <dbReference type="NCBI Taxonomy" id="1335746"/>
    <lineage>
        <taxon>Bacteria</taxon>
        <taxon>Pseudomonadati</taxon>
        <taxon>Pseudomonadota</taxon>
        <taxon>Gammaproteobacteria</taxon>
        <taxon>Chromatiales</taxon>
        <taxon>Ectothiorhodospiraceae</taxon>
        <taxon>Spiribacter</taxon>
    </lineage>
</organism>
<proteinExistence type="predicted"/>
<dbReference type="Proteomes" id="UP000315400">
    <property type="component" value="Unassembled WGS sequence"/>
</dbReference>
<dbReference type="GO" id="GO:0051920">
    <property type="term" value="F:peroxiredoxin activity"/>
    <property type="evidence" value="ECO:0007669"/>
    <property type="project" value="InterPro"/>
</dbReference>
<evidence type="ECO:0000313" key="2">
    <source>
        <dbReference type="EMBL" id="TQE99441.1"/>
    </source>
</evidence>
<dbReference type="PANTHER" id="PTHR35446:SF3">
    <property type="entry name" value="CMD DOMAIN-CONTAINING PROTEIN"/>
    <property type="match status" value="1"/>
</dbReference>
<evidence type="ECO:0000259" key="1">
    <source>
        <dbReference type="Pfam" id="PF02627"/>
    </source>
</evidence>
<dbReference type="NCBIfam" id="TIGR00778">
    <property type="entry name" value="ahpD_dom"/>
    <property type="match status" value="1"/>
</dbReference>
<dbReference type="SUPFAM" id="SSF69118">
    <property type="entry name" value="AhpD-like"/>
    <property type="match status" value="1"/>
</dbReference>
<feature type="domain" description="Carboxymuconolactone decarboxylase-like" evidence="1">
    <location>
        <begin position="56"/>
        <end position="109"/>
    </location>
</feature>
<comment type="caution">
    <text evidence="2">The sequence shown here is derived from an EMBL/GenBank/DDBJ whole genome shotgun (WGS) entry which is preliminary data.</text>
</comment>
<dbReference type="PANTHER" id="PTHR35446">
    <property type="entry name" value="SI:CH211-175M2.5"/>
    <property type="match status" value="1"/>
</dbReference>
<dbReference type="AlphaFoldDB" id="A0A540VRR1"/>